<proteinExistence type="predicted"/>
<dbReference type="EMBL" id="BPLR01001275">
    <property type="protein sequence ID" value="GIZ01277.1"/>
    <property type="molecule type" value="Genomic_DNA"/>
</dbReference>
<evidence type="ECO:0000313" key="1">
    <source>
        <dbReference type="EMBL" id="GIZ01277.1"/>
    </source>
</evidence>
<dbReference type="Proteomes" id="UP001054945">
    <property type="component" value="Unassembled WGS sequence"/>
</dbReference>
<organism evidence="1 2">
    <name type="scientific">Caerostris extrusa</name>
    <name type="common">Bark spider</name>
    <name type="synonym">Caerostris bankana</name>
    <dbReference type="NCBI Taxonomy" id="172846"/>
    <lineage>
        <taxon>Eukaryota</taxon>
        <taxon>Metazoa</taxon>
        <taxon>Ecdysozoa</taxon>
        <taxon>Arthropoda</taxon>
        <taxon>Chelicerata</taxon>
        <taxon>Arachnida</taxon>
        <taxon>Araneae</taxon>
        <taxon>Araneomorphae</taxon>
        <taxon>Entelegynae</taxon>
        <taxon>Araneoidea</taxon>
        <taxon>Araneidae</taxon>
        <taxon>Caerostris</taxon>
    </lineage>
</organism>
<dbReference type="AlphaFoldDB" id="A0AAV4Y1P4"/>
<evidence type="ECO:0000313" key="2">
    <source>
        <dbReference type="Proteomes" id="UP001054945"/>
    </source>
</evidence>
<reference evidence="1 2" key="1">
    <citation type="submission" date="2021-06" db="EMBL/GenBank/DDBJ databases">
        <title>Caerostris extrusa draft genome.</title>
        <authorList>
            <person name="Kono N."/>
            <person name="Arakawa K."/>
        </authorList>
    </citation>
    <scope>NUCLEOTIDE SEQUENCE [LARGE SCALE GENOMIC DNA]</scope>
</reference>
<protein>
    <submittedName>
        <fullName evidence="1">Uncharacterized protein</fullName>
    </submittedName>
</protein>
<name>A0AAV4Y1P4_CAEEX</name>
<sequence length="122" mass="13921">MEQANDLKKGPLPRPLEYRLNINDRDLPLGFQRQLEITIDECEMPPSLLPLHHSEERPPYQHNSRPALALRNTPKVPATNYSVDIHHSLYHSTSVVVSGWGSHALMLWAVALRIHSLEMDAE</sequence>
<comment type="caution">
    <text evidence="1">The sequence shown here is derived from an EMBL/GenBank/DDBJ whole genome shotgun (WGS) entry which is preliminary data.</text>
</comment>
<keyword evidence="2" id="KW-1185">Reference proteome</keyword>
<gene>
    <name evidence="1" type="ORF">CEXT_441941</name>
</gene>
<accession>A0AAV4Y1P4</accession>